<proteinExistence type="predicted"/>
<dbReference type="STRING" id="71717.A0A4Y7T1K1"/>
<evidence type="ECO:0000313" key="2">
    <source>
        <dbReference type="Proteomes" id="UP000298030"/>
    </source>
</evidence>
<name>A0A4Y7T1K1_COPMI</name>
<sequence>MYGRLAETQLPVEYAIFGRNLGFTGIDEFLMDCLLYNRPYRPIYYQEYNYKPLRSTLRATWLLLSSVAEARLAFNSLKLLGEAGKPVIFGSRSGTRVPEGTLSVKFDWDDPATFGAAFALGQKIDYVYLLGPSRDRDPLLKVKPFIELAVSKEVKRFIVLSEGGDHTEKGPDSKKVGKVHTYLDDQGLDYVTLRPTWFSENLSRLYVHGIKTNNLIENIVEKGPVGFIAVQDIAEITFKAITDVESLPNKEPILVGPELVSYQEVAAILTEAKRYEQLRLLKEFVADITQIKKSLDNGFDVKLAADPRTIRGKLGIREWIEQNKAAFF</sequence>
<evidence type="ECO:0000313" key="1">
    <source>
        <dbReference type="EMBL" id="TEB27522.1"/>
    </source>
</evidence>
<dbReference type="EMBL" id="QPFP01000039">
    <property type="protein sequence ID" value="TEB27522.1"/>
    <property type="molecule type" value="Genomic_DNA"/>
</dbReference>
<protein>
    <recommendedName>
        <fullName evidence="3">NAD(P)-binding protein</fullName>
    </recommendedName>
</protein>
<dbReference type="PANTHER" id="PTHR43162:SF1">
    <property type="entry name" value="PRESTALK A DIFFERENTIATION PROTEIN A"/>
    <property type="match status" value="1"/>
</dbReference>
<dbReference type="InterPro" id="IPR051604">
    <property type="entry name" value="Ergot_Alk_Oxidoreductase"/>
</dbReference>
<dbReference type="AlphaFoldDB" id="A0A4Y7T1K1"/>
<keyword evidence="2" id="KW-1185">Reference proteome</keyword>
<comment type="caution">
    <text evidence="1">The sequence shown here is derived from an EMBL/GenBank/DDBJ whole genome shotgun (WGS) entry which is preliminary data.</text>
</comment>
<dbReference type="Gene3D" id="3.40.50.720">
    <property type="entry name" value="NAD(P)-binding Rossmann-like Domain"/>
    <property type="match status" value="1"/>
</dbReference>
<dbReference type="SUPFAM" id="SSF51735">
    <property type="entry name" value="NAD(P)-binding Rossmann-fold domains"/>
    <property type="match status" value="1"/>
</dbReference>
<dbReference type="OrthoDB" id="419598at2759"/>
<dbReference type="InterPro" id="IPR036291">
    <property type="entry name" value="NAD(P)-bd_dom_sf"/>
</dbReference>
<gene>
    <name evidence="1" type="ORF">FA13DRAFT_1794685</name>
</gene>
<organism evidence="1 2">
    <name type="scientific">Coprinellus micaceus</name>
    <name type="common">Glistening ink-cap mushroom</name>
    <name type="synonym">Coprinus micaceus</name>
    <dbReference type="NCBI Taxonomy" id="71717"/>
    <lineage>
        <taxon>Eukaryota</taxon>
        <taxon>Fungi</taxon>
        <taxon>Dikarya</taxon>
        <taxon>Basidiomycota</taxon>
        <taxon>Agaricomycotina</taxon>
        <taxon>Agaricomycetes</taxon>
        <taxon>Agaricomycetidae</taxon>
        <taxon>Agaricales</taxon>
        <taxon>Agaricineae</taxon>
        <taxon>Psathyrellaceae</taxon>
        <taxon>Coprinellus</taxon>
    </lineage>
</organism>
<evidence type="ECO:0008006" key="3">
    <source>
        <dbReference type="Google" id="ProtNLM"/>
    </source>
</evidence>
<accession>A0A4Y7T1K1</accession>
<dbReference type="PANTHER" id="PTHR43162">
    <property type="match status" value="1"/>
</dbReference>
<dbReference type="Proteomes" id="UP000298030">
    <property type="component" value="Unassembled WGS sequence"/>
</dbReference>
<reference evidence="1 2" key="1">
    <citation type="journal article" date="2019" name="Nat. Ecol. Evol.">
        <title>Megaphylogeny resolves global patterns of mushroom evolution.</title>
        <authorList>
            <person name="Varga T."/>
            <person name="Krizsan K."/>
            <person name="Foldi C."/>
            <person name="Dima B."/>
            <person name="Sanchez-Garcia M."/>
            <person name="Sanchez-Ramirez S."/>
            <person name="Szollosi G.J."/>
            <person name="Szarkandi J.G."/>
            <person name="Papp V."/>
            <person name="Albert L."/>
            <person name="Andreopoulos W."/>
            <person name="Angelini C."/>
            <person name="Antonin V."/>
            <person name="Barry K.W."/>
            <person name="Bougher N.L."/>
            <person name="Buchanan P."/>
            <person name="Buyck B."/>
            <person name="Bense V."/>
            <person name="Catcheside P."/>
            <person name="Chovatia M."/>
            <person name="Cooper J."/>
            <person name="Damon W."/>
            <person name="Desjardin D."/>
            <person name="Finy P."/>
            <person name="Geml J."/>
            <person name="Haridas S."/>
            <person name="Hughes K."/>
            <person name="Justo A."/>
            <person name="Karasinski D."/>
            <person name="Kautmanova I."/>
            <person name="Kiss B."/>
            <person name="Kocsube S."/>
            <person name="Kotiranta H."/>
            <person name="LaButti K.M."/>
            <person name="Lechner B.E."/>
            <person name="Liimatainen K."/>
            <person name="Lipzen A."/>
            <person name="Lukacs Z."/>
            <person name="Mihaltcheva S."/>
            <person name="Morgado L.N."/>
            <person name="Niskanen T."/>
            <person name="Noordeloos M.E."/>
            <person name="Ohm R.A."/>
            <person name="Ortiz-Santana B."/>
            <person name="Ovrebo C."/>
            <person name="Racz N."/>
            <person name="Riley R."/>
            <person name="Savchenko A."/>
            <person name="Shiryaev A."/>
            <person name="Soop K."/>
            <person name="Spirin V."/>
            <person name="Szebenyi C."/>
            <person name="Tomsovsky M."/>
            <person name="Tulloss R.E."/>
            <person name="Uehling J."/>
            <person name="Grigoriev I.V."/>
            <person name="Vagvolgyi C."/>
            <person name="Papp T."/>
            <person name="Martin F.M."/>
            <person name="Miettinen O."/>
            <person name="Hibbett D.S."/>
            <person name="Nagy L.G."/>
        </authorList>
    </citation>
    <scope>NUCLEOTIDE SEQUENCE [LARGE SCALE GENOMIC DNA]</scope>
    <source>
        <strain evidence="1 2">FP101781</strain>
    </source>
</reference>
<dbReference type="Gene3D" id="3.90.25.10">
    <property type="entry name" value="UDP-galactose 4-epimerase, domain 1"/>
    <property type="match status" value="1"/>
</dbReference>